<dbReference type="SUPFAM" id="SSF81296">
    <property type="entry name" value="E set domains"/>
    <property type="match status" value="1"/>
</dbReference>
<gene>
    <name evidence="13" type="ORF">J2Z28_003614</name>
</gene>
<dbReference type="InterPro" id="IPR040946">
    <property type="entry name" value="CBM46"/>
</dbReference>
<keyword evidence="6 8" id="KW-0326">Glycosidase</keyword>
<dbReference type="InterPro" id="IPR013783">
    <property type="entry name" value="Ig-like_fold"/>
</dbReference>
<evidence type="ECO:0000256" key="8">
    <source>
        <dbReference type="RuleBase" id="RU361153"/>
    </source>
</evidence>
<evidence type="ECO:0000313" key="14">
    <source>
        <dbReference type="Proteomes" id="UP000810207"/>
    </source>
</evidence>
<feature type="domain" description="Endoglucanase B carbohydrate binding" evidence="12">
    <location>
        <begin position="472"/>
        <end position="575"/>
    </location>
</feature>
<dbReference type="EC" id="3.2.1.4" evidence="13"/>
<evidence type="ECO:0000256" key="1">
    <source>
        <dbReference type="ARBA" id="ARBA00005641"/>
    </source>
</evidence>
<evidence type="ECO:0000256" key="2">
    <source>
        <dbReference type="ARBA" id="ARBA00022729"/>
    </source>
</evidence>
<dbReference type="Gene3D" id="2.60.40.10">
    <property type="entry name" value="Immunoglobulins"/>
    <property type="match status" value="1"/>
</dbReference>
<dbReference type="Gene3D" id="3.20.20.80">
    <property type="entry name" value="Glycosidases"/>
    <property type="match status" value="1"/>
</dbReference>
<keyword evidence="4" id="KW-0136">Cellulose degradation</keyword>
<feature type="domain" description="Carbohydrate binding X2" evidence="11">
    <location>
        <begin position="394"/>
        <end position="464"/>
    </location>
</feature>
<dbReference type="InterPro" id="IPR014756">
    <property type="entry name" value="Ig_E-set"/>
</dbReference>
<feature type="signal peptide" evidence="9">
    <location>
        <begin position="1"/>
        <end position="23"/>
    </location>
</feature>
<feature type="domain" description="Glycoside hydrolase family 5" evidence="10">
    <location>
        <begin position="68"/>
        <end position="352"/>
    </location>
</feature>
<dbReference type="PROSITE" id="PS00659">
    <property type="entry name" value="GLYCOSYL_HYDROL_F5"/>
    <property type="match status" value="1"/>
</dbReference>
<dbReference type="EMBL" id="JAGIKV010000013">
    <property type="protein sequence ID" value="MBP2246963.1"/>
    <property type="molecule type" value="Genomic_DNA"/>
</dbReference>
<dbReference type="InterPro" id="IPR018087">
    <property type="entry name" value="Glyco_hydro_5_CS"/>
</dbReference>
<keyword evidence="7" id="KW-0624">Polysaccharide degradation</keyword>
<dbReference type="PANTHER" id="PTHR31297">
    <property type="entry name" value="GLUCAN ENDO-1,6-BETA-GLUCOSIDASE B"/>
    <property type="match status" value="1"/>
</dbReference>
<dbReference type="InterPro" id="IPR050386">
    <property type="entry name" value="Glycosyl_hydrolase_5"/>
</dbReference>
<dbReference type="Pfam" id="PF18448">
    <property type="entry name" value="CBM46"/>
    <property type="match status" value="1"/>
</dbReference>
<dbReference type="SUPFAM" id="SSF51445">
    <property type="entry name" value="(Trans)glycosidases"/>
    <property type="match status" value="1"/>
</dbReference>
<evidence type="ECO:0000256" key="9">
    <source>
        <dbReference type="SAM" id="SignalP"/>
    </source>
</evidence>
<comment type="similarity">
    <text evidence="1 8">Belongs to the glycosyl hydrolase 5 (cellulase A) family.</text>
</comment>
<keyword evidence="2 9" id="KW-0732">Signal</keyword>
<proteinExistence type="inferred from homology"/>
<keyword evidence="3 8" id="KW-0378">Hydrolase</keyword>
<dbReference type="Proteomes" id="UP000810207">
    <property type="component" value="Unassembled WGS sequence"/>
</dbReference>
<dbReference type="InterPro" id="IPR001547">
    <property type="entry name" value="Glyco_hydro_5"/>
</dbReference>
<dbReference type="PANTHER" id="PTHR31297:SF41">
    <property type="entry name" value="ENDOGLUCANASE, PUTATIVE (AFU_ORTHOLOGUE AFUA_5G01830)-RELATED"/>
    <property type="match status" value="1"/>
</dbReference>
<protein>
    <submittedName>
        <fullName evidence="13">Endoglucanase</fullName>
        <ecNumber evidence="13">3.2.1.4</ecNumber>
    </submittedName>
</protein>
<comment type="caution">
    <text evidence="13">The sequence shown here is derived from an EMBL/GenBank/DDBJ whole genome shotgun (WGS) entry which is preliminary data.</text>
</comment>
<dbReference type="InterPro" id="IPR017853">
    <property type="entry name" value="GH"/>
</dbReference>
<dbReference type="InterPro" id="IPR005102">
    <property type="entry name" value="Carbo-bd_X2"/>
</dbReference>
<organism evidence="13 14">
    <name type="scientific">Paenibacillus xylanexedens</name>
    <dbReference type="NCBI Taxonomy" id="528191"/>
    <lineage>
        <taxon>Bacteria</taxon>
        <taxon>Bacillati</taxon>
        <taxon>Bacillota</taxon>
        <taxon>Bacilli</taxon>
        <taxon>Bacillales</taxon>
        <taxon>Paenibacillaceae</taxon>
        <taxon>Paenibacillus</taxon>
    </lineage>
</organism>
<evidence type="ECO:0000259" key="10">
    <source>
        <dbReference type="Pfam" id="PF00150"/>
    </source>
</evidence>
<evidence type="ECO:0000259" key="12">
    <source>
        <dbReference type="Pfam" id="PF18448"/>
    </source>
</evidence>
<reference evidence="13 14" key="1">
    <citation type="submission" date="2021-03" db="EMBL/GenBank/DDBJ databases">
        <title>Genomic Encyclopedia of Type Strains, Phase IV (KMG-IV): sequencing the most valuable type-strain genomes for metagenomic binning, comparative biology and taxonomic classification.</title>
        <authorList>
            <person name="Goeker M."/>
        </authorList>
    </citation>
    <scope>NUCLEOTIDE SEQUENCE [LARGE SCALE GENOMIC DNA]</scope>
    <source>
        <strain evidence="13 14">DSM 21292</strain>
    </source>
</reference>
<evidence type="ECO:0000259" key="11">
    <source>
        <dbReference type="Pfam" id="PF03442"/>
    </source>
</evidence>
<dbReference type="Pfam" id="PF03442">
    <property type="entry name" value="CBM_X2"/>
    <property type="match status" value="1"/>
</dbReference>
<keyword evidence="5" id="KW-0119">Carbohydrate metabolism</keyword>
<evidence type="ECO:0000256" key="6">
    <source>
        <dbReference type="ARBA" id="ARBA00023295"/>
    </source>
</evidence>
<feature type="chain" id="PRO_5046666869" evidence="9">
    <location>
        <begin position="24"/>
        <end position="580"/>
    </location>
</feature>
<dbReference type="Pfam" id="PF00150">
    <property type="entry name" value="Cellulase"/>
    <property type="match status" value="1"/>
</dbReference>
<evidence type="ECO:0000256" key="7">
    <source>
        <dbReference type="ARBA" id="ARBA00023326"/>
    </source>
</evidence>
<accession>A0ABS4RVR7</accession>
<evidence type="ECO:0000256" key="3">
    <source>
        <dbReference type="ARBA" id="ARBA00022801"/>
    </source>
</evidence>
<evidence type="ECO:0000256" key="5">
    <source>
        <dbReference type="ARBA" id="ARBA00023277"/>
    </source>
</evidence>
<evidence type="ECO:0000256" key="4">
    <source>
        <dbReference type="ARBA" id="ARBA00023001"/>
    </source>
</evidence>
<dbReference type="GO" id="GO:0008810">
    <property type="term" value="F:cellulase activity"/>
    <property type="evidence" value="ECO:0007669"/>
    <property type="project" value="UniProtKB-EC"/>
</dbReference>
<evidence type="ECO:0000313" key="13">
    <source>
        <dbReference type="EMBL" id="MBP2246963.1"/>
    </source>
</evidence>
<name>A0ABS4RVR7_PAEXY</name>
<sequence>MKRTRIVKLLTVFLIALSISYQVDEGNSQANAAPQTPSQAYVQKMGKGWNVFNTYDSFRTDDLSLSDETSWGQPIVTQELILSAKAKGFDSIRIPMTAYTRYTLGADGHYLIHSEWLAKYKQVVDWAVDADLYVMINLHHDSWTWLSNWDGNRASEEYKRYVDLWTQLANHFKNEPERVMFETMNEPYFENDTGTITKQDKLDMINRAAYDVIRSSGGNNATRMIVIPTYSTSADMDRADAAYHFIAGLNDPNLIATVHFYSDWVFSGNLGRTGFDEKLYDGVQDTPRSNIDQMFNTLNHALISKGIGVVIGEYGWLSPDDGAAKMQSGEKRKYLEYLNYKASQYGVSSMIWPGAFWRVPPFDWHDEYGTTIQAANMKQRSSYSTGLNEIYVHQQAANDIQIPLTLNGNSFKHIEGVPKKYYSFDTATSTVTISKEFINEKFNQASNGTIADLVFVFSKGADWHQLIIKYSTPVFEMAAGTITEGIVIPVQYNGTYVRRASLFDLSGNRLGSNSWFPYMMFGGEFTADYNEGTFSLLKDAFNASVPNGQIKLRIEFYDGQSINYSIQKSGNNVTGLGIVF</sequence>
<keyword evidence="14" id="KW-1185">Reference proteome</keyword>